<keyword evidence="5 6" id="KW-0472">Membrane</keyword>
<feature type="transmembrane region" description="Helical" evidence="6">
    <location>
        <begin position="180"/>
        <end position="198"/>
    </location>
</feature>
<evidence type="ECO:0000313" key="9">
    <source>
        <dbReference type="Proteomes" id="UP000053766"/>
    </source>
</evidence>
<feature type="transmembrane region" description="Helical" evidence="6">
    <location>
        <begin position="143"/>
        <end position="165"/>
    </location>
</feature>
<sequence length="351" mass="39497">MIVPVYVSEVSPSHIRGRMVTGFQLMITIGLVVANVIGGAFSYVDPENIGWRLMFGFAAIPAIIQFICFIFLPESPRWLFEHDLPEQAEAVLKKVYNGDDEWVQYEMAEIRQGHKMEQIAKAEHAEGGSILWRIFYTPHVRKALIIGSLIQAFQQMSGINTVMYYTGKIIQSSGVTDSHLTIWITVGTSSINFLGTFIPMAMVERMGRRVLFMISVICVILSLLAMGTSFVLINRDSALTLHDRSFVNQSYPDIIQESCEQYRNKKSIDNYLGYCLRKHDGDSISTVGPCQSQDQIGYAPLPWVVNAEFYPLWARSTCVSITTACNWIFNLLISLTFLSLSQALSKYGITV</sequence>
<feature type="transmembrane region" description="Helical" evidence="6">
    <location>
        <begin position="23"/>
        <end position="43"/>
    </location>
</feature>
<dbReference type="PANTHER" id="PTHR48020">
    <property type="entry name" value="PROTON MYO-INOSITOL COTRANSPORTER"/>
    <property type="match status" value="1"/>
</dbReference>
<reference evidence="8 9" key="1">
    <citation type="submission" date="2013-11" db="EMBL/GenBank/DDBJ databases">
        <title>Draft genome of the bovine lungworm Dictyocaulus viviparus.</title>
        <authorList>
            <person name="Mitreva M."/>
        </authorList>
    </citation>
    <scope>NUCLEOTIDE SEQUENCE [LARGE SCALE GENOMIC DNA]</scope>
    <source>
        <strain evidence="8 9">HannoverDv2000</strain>
    </source>
</reference>
<dbReference type="Gene3D" id="1.20.1250.20">
    <property type="entry name" value="MFS general substrate transporter like domains"/>
    <property type="match status" value="2"/>
</dbReference>
<dbReference type="OrthoDB" id="6339427at2759"/>
<dbReference type="InterPro" id="IPR005828">
    <property type="entry name" value="MFS_sugar_transport-like"/>
</dbReference>
<dbReference type="GO" id="GO:0016324">
    <property type="term" value="C:apical plasma membrane"/>
    <property type="evidence" value="ECO:0007669"/>
    <property type="project" value="TreeGrafter"/>
</dbReference>
<gene>
    <name evidence="8" type="ORF">DICVIV_06854</name>
</gene>
<feature type="transmembrane region" description="Helical" evidence="6">
    <location>
        <begin position="49"/>
        <end position="72"/>
    </location>
</feature>
<dbReference type="InterPro" id="IPR050814">
    <property type="entry name" value="Myo-inositol_Transporter"/>
</dbReference>
<evidence type="ECO:0000256" key="4">
    <source>
        <dbReference type="ARBA" id="ARBA00022989"/>
    </source>
</evidence>
<reference evidence="9" key="2">
    <citation type="journal article" date="2016" name="Sci. Rep.">
        <title>Dictyocaulus viviparus genome, variome and transcriptome elucidate lungworm biology and support future intervention.</title>
        <authorList>
            <person name="McNulty S.N."/>
            <person name="Strube C."/>
            <person name="Rosa B.A."/>
            <person name="Martin J.C."/>
            <person name="Tyagi R."/>
            <person name="Choi Y.J."/>
            <person name="Wang Q."/>
            <person name="Hallsworth Pepin K."/>
            <person name="Zhang X."/>
            <person name="Ozersky P."/>
            <person name="Wilson R.K."/>
            <person name="Sternberg P.W."/>
            <person name="Gasser R.B."/>
            <person name="Mitreva M."/>
        </authorList>
    </citation>
    <scope>NUCLEOTIDE SEQUENCE [LARGE SCALE GENOMIC DNA]</scope>
    <source>
        <strain evidence="9">HannoverDv2000</strain>
    </source>
</reference>
<evidence type="ECO:0000313" key="8">
    <source>
        <dbReference type="EMBL" id="KJH47094.1"/>
    </source>
</evidence>
<dbReference type="SUPFAM" id="SSF103473">
    <property type="entry name" value="MFS general substrate transporter"/>
    <property type="match status" value="1"/>
</dbReference>
<dbReference type="InterPro" id="IPR036259">
    <property type="entry name" value="MFS_trans_sf"/>
</dbReference>
<organism evidence="8 9">
    <name type="scientific">Dictyocaulus viviparus</name>
    <name type="common">Bovine lungworm</name>
    <dbReference type="NCBI Taxonomy" id="29172"/>
    <lineage>
        <taxon>Eukaryota</taxon>
        <taxon>Metazoa</taxon>
        <taxon>Ecdysozoa</taxon>
        <taxon>Nematoda</taxon>
        <taxon>Chromadorea</taxon>
        <taxon>Rhabditida</taxon>
        <taxon>Rhabditina</taxon>
        <taxon>Rhabditomorpha</taxon>
        <taxon>Strongyloidea</taxon>
        <taxon>Metastrongylidae</taxon>
        <taxon>Dictyocaulus</taxon>
    </lineage>
</organism>
<keyword evidence="2" id="KW-0813">Transport</keyword>
<proteinExistence type="predicted"/>
<protein>
    <submittedName>
        <fullName evidence="8">Transporter, major facilitator family protein</fullName>
    </submittedName>
</protein>
<dbReference type="GO" id="GO:0005366">
    <property type="term" value="F:myo-inositol:proton symporter activity"/>
    <property type="evidence" value="ECO:0007669"/>
    <property type="project" value="TreeGrafter"/>
</dbReference>
<keyword evidence="9" id="KW-1185">Reference proteome</keyword>
<feature type="domain" description="Major facilitator superfamily (MFS) profile" evidence="7">
    <location>
        <begin position="1"/>
        <end position="351"/>
    </location>
</feature>
<evidence type="ECO:0000259" key="7">
    <source>
        <dbReference type="PROSITE" id="PS50850"/>
    </source>
</evidence>
<dbReference type="Proteomes" id="UP000053766">
    <property type="component" value="Unassembled WGS sequence"/>
</dbReference>
<dbReference type="STRING" id="29172.A0A0D8XTJ7"/>
<feature type="transmembrane region" description="Helical" evidence="6">
    <location>
        <begin position="210"/>
        <end position="233"/>
    </location>
</feature>
<comment type="subcellular location">
    <subcellularLocation>
        <location evidence="1">Membrane</location>
        <topology evidence="1">Multi-pass membrane protein</topology>
    </subcellularLocation>
</comment>
<evidence type="ECO:0000256" key="6">
    <source>
        <dbReference type="SAM" id="Phobius"/>
    </source>
</evidence>
<name>A0A0D8XTJ7_DICVI</name>
<dbReference type="AlphaFoldDB" id="A0A0D8XTJ7"/>
<keyword evidence="4 6" id="KW-1133">Transmembrane helix</keyword>
<dbReference type="PANTHER" id="PTHR48020:SF12">
    <property type="entry name" value="PROTON MYO-INOSITOL COTRANSPORTER"/>
    <property type="match status" value="1"/>
</dbReference>
<dbReference type="PROSITE" id="PS50850">
    <property type="entry name" value="MFS"/>
    <property type="match status" value="1"/>
</dbReference>
<dbReference type="Pfam" id="PF00083">
    <property type="entry name" value="Sugar_tr"/>
    <property type="match status" value="2"/>
</dbReference>
<dbReference type="InterPro" id="IPR020846">
    <property type="entry name" value="MFS_dom"/>
</dbReference>
<dbReference type="EMBL" id="KN716321">
    <property type="protein sequence ID" value="KJH47094.1"/>
    <property type="molecule type" value="Genomic_DNA"/>
</dbReference>
<accession>A0A0D8XTJ7</accession>
<evidence type="ECO:0000256" key="1">
    <source>
        <dbReference type="ARBA" id="ARBA00004141"/>
    </source>
</evidence>
<evidence type="ECO:0000256" key="2">
    <source>
        <dbReference type="ARBA" id="ARBA00022448"/>
    </source>
</evidence>
<feature type="transmembrane region" description="Helical" evidence="6">
    <location>
        <begin position="312"/>
        <end position="338"/>
    </location>
</feature>
<evidence type="ECO:0000256" key="5">
    <source>
        <dbReference type="ARBA" id="ARBA00023136"/>
    </source>
</evidence>
<evidence type="ECO:0000256" key="3">
    <source>
        <dbReference type="ARBA" id="ARBA00022692"/>
    </source>
</evidence>
<keyword evidence="3 6" id="KW-0812">Transmembrane</keyword>